<dbReference type="SUPFAM" id="SSF49464">
    <property type="entry name" value="Carboxypeptidase regulatory domain-like"/>
    <property type="match status" value="1"/>
</dbReference>
<keyword evidence="6" id="KW-1185">Reference proteome</keyword>
<sequence>MNKIAVLLTILYCLFLLASHAQTPTQIIKGQVTDSESGYPIENVNVTLDNHITISDTKGYFLLENITVGRHSIKFSRIGYESNIIRDILVGSAKELVLNIKLTEQIKVLDEVVVRPQEEYGSAHNEMATVSLRSFSVEQTKRYPATWGDPARMALSFAGTSNIDDSSNEIVIRGNSPKGLLWRMNGVEIPSPNHFTSVGASGGGISALSINVLGNSDFYTGAFPAEFGNASSGVFDLTMRNGNSDKRESSIQLGFQGLEASTEGPFSSKTKASYLLNYRYSTLGLVQKLGIVNLIYEKPTYQDLAFKIFIPFSKTTISLWGLGGLSANENAQFASYLPKNGSNFYATGLNIVSLINDNAYWENIISSSGSETNENDIVSSRNYTYGFLRYSSRLNLKLDAQHTFRMGLIISHNTYNLLDKRLYVIDKTPTYLYILKDKNSTQLLQSYFQWKYRLNTKVTLNTGVHFMYLTLNKQYSIEPRLGLRWQLDNTKTINLGIGVHSRLEALPTYLSSRGYTANSNGDTTLVQSNRNLPIPKSAHFIIGYEYRPSDSWRINSEAYYQYHYQAFVSTISTSSAPSYESTYSTLNDVGANLTSALQSIGTGKSYGIELTIEKFLTNSFYLLNTTSIYKSTYVASDGIERTGRFSSNFVENILAGKEWKVGKLKKNMLNINLKVTWAGGLRVPPIDLVESEKKGYTIYDYKNAYEHHLPNFFRTDYRISYVINKRKKSSTFSLDLNNITDHKNPLSYNYSPNSKKIVYVYQLGLIPVFNYRLEF</sequence>
<keyword evidence="4" id="KW-0732">Signal</keyword>
<dbReference type="Gene3D" id="2.60.40.1120">
    <property type="entry name" value="Carboxypeptidase-like, regulatory domain"/>
    <property type="match status" value="1"/>
</dbReference>
<name>A0ABT6YFW9_9BACT</name>
<gene>
    <name evidence="5" type="ORF">QM524_24925</name>
</gene>
<comment type="caution">
    <text evidence="5">The sequence shown here is derived from an EMBL/GenBank/DDBJ whole genome shotgun (WGS) entry which is preliminary data.</text>
</comment>
<dbReference type="InterPro" id="IPR036942">
    <property type="entry name" value="Beta-barrel_TonB_sf"/>
</dbReference>
<dbReference type="EMBL" id="JASHIF010000030">
    <property type="protein sequence ID" value="MDI9862492.1"/>
    <property type="molecule type" value="Genomic_DNA"/>
</dbReference>
<evidence type="ECO:0000313" key="5">
    <source>
        <dbReference type="EMBL" id="MDI9862492.1"/>
    </source>
</evidence>
<feature type="chain" id="PRO_5046902466" evidence="4">
    <location>
        <begin position="22"/>
        <end position="775"/>
    </location>
</feature>
<dbReference type="Pfam" id="PF13620">
    <property type="entry name" value="CarboxypepD_reg"/>
    <property type="match status" value="1"/>
</dbReference>
<keyword evidence="5" id="KW-0675">Receptor</keyword>
<comment type="subcellular location">
    <subcellularLocation>
        <location evidence="1">Cell outer membrane</location>
    </subcellularLocation>
</comment>
<evidence type="ECO:0000313" key="6">
    <source>
        <dbReference type="Proteomes" id="UP001236507"/>
    </source>
</evidence>
<evidence type="ECO:0000256" key="4">
    <source>
        <dbReference type="SAM" id="SignalP"/>
    </source>
</evidence>
<feature type="signal peptide" evidence="4">
    <location>
        <begin position="1"/>
        <end position="21"/>
    </location>
</feature>
<reference evidence="5 6" key="1">
    <citation type="submission" date="2023-05" db="EMBL/GenBank/DDBJ databases">
        <title>Novel species of genus Flectobacillus isolated from stream in China.</title>
        <authorList>
            <person name="Lu H."/>
        </authorList>
    </citation>
    <scope>NUCLEOTIDE SEQUENCE [LARGE SCALE GENOMIC DNA]</scope>
    <source>
        <strain evidence="5 6">KCTC 42575</strain>
    </source>
</reference>
<proteinExistence type="predicted"/>
<keyword evidence="3" id="KW-0998">Cell outer membrane</keyword>
<evidence type="ECO:0000256" key="2">
    <source>
        <dbReference type="ARBA" id="ARBA00023136"/>
    </source>
</evidence>
<evidence type="ECO:0000256" key="3">
    <source>
        <dbReference type="ARBA" id="ARBA00023237"/>
    </source>
</evidence>
<keyword evidence="2" id="KW-0472">Membrane</keyword>
<dbReference type="InterPro" id="IPR008969">
    <property type="entry name" value="CarboxyPept-like_regulatory"/>
</dbReference>
<organism evidence="5 6">
    <name type="scientific">Flectobacillus roseus</name>
    <dbReference type="NCBI Taxonomy" id="502259"/>
    <lineage>
        <taxon>Bacteria</taxon>
        <taxon>Pseudomonadati</taxon>
        <taxon>Bacteroidota</taxon>
        <taxon>Cytophagia</taxon>
        <taxon>Cytophagales</taxon>
        <taxon>Flectobacillaceae</taxon>
        <taxon>Flectobacillus</taxon>
    </lineage>
</organism>
<dbReference type="Gene3D" id="2.40.170.20">
    <property type="entry name" value="TonB-dependent receptor, beta-barrel domain"/>
    <property type="match status" value="1"/>
</dbReference>
<accession>A0ABT6YFW9</accession>
<protein>
    <submittedName>
        <fullName evidence="5">TonB-dependent receptor</fullName>
    </submittedName>
</protein>
<dbReference type="InterPro" id="IPR037066">
    <property type="entry name" value="Plug_dom_sf"/>
</dbReference>
<dbReference type="Proteomes" id="UP001236507">
    <property type="component" value="Unassembled WGS sequence"/>
</dbReference>
<dbReference type="Gene3D" id="2.170.130.10">
    <property type="entry name" value="TonB-dependent receptor, plug domain"/>
    <property type="match status" value="1"/>
</dbReference>
<dbReference type="RefSeq" id="WP_283346735.1">
    <property type="nucleotide sequence ID" value="NZ_JASHIF010000030.1"/>
</dbReference>
<evidence type="ECO:0000256" key="1">
    <source>
        <dbReference type="ARBA" id="ARBA00004442"/>
    </source>
</evidence>
<dbReference type="SUPFAM" id="SSF56935">
    <property type="entry name" value="Porins"/>
    <property type="match status" value="1"/>
</dbReference>